<accession>A0A3N4HNV3</accession>
<keyword evidence="3" id="KW-1185">Reference proteome</keyword>
<dbReference type="OrthoDB" id="5377039at2759"/>
<feature type="compositionally biased region" description="Low complexity" evidence="1">
    <location>
        <begin position="66"/>
        <end position="77"/>
    </location>
</feature>
<evidence type="ECO:0000256" key="1">
    <source>
        <dbReference type="SAM" id="MobiDB-lite"/>
    </source>
</evidence>
<feature type="region of interest" description="Disordered" evidence="1">
    <location>
        <begin position="1"/>
        <end position="92"/>
    </location>
</feature>
<proteinExistence type="predicted"/>
<sequence length="152" mass="15655">MSDNSDSHMSSPTPSSPSTPDLTATDAPALSLDTPLPTPLPNLANTPAALLTPQNSVLGDMPITPGEGPTGAAANAGAGAGHGGKKGKMGGRKMKNLASETVGGALGQLWQNKQFQSEYTAACEAVLDKEFNLKQFGDPYDERDMFQKPAGN</sequence>
<evidence type="ECO:0000313" key="3">
    <source>
        <dbReference type="Proteomes" id="UP000275078"/>
    </source>
</evidence>
<evidence type="ECO:0000313" key="2">
    <source>
        <dbReference type="EMBL" id="RPA75409.1"/>
    </source>
</evidence>
<feature type="compositionally biased region" description="Low complexity" evidence="1">
    <location>
        <begin position="7"/>
        <end position="53"/>
    </location>
</feature>
<dbReference type="AlphaFoldDB" id="A0A3N4HNV3"/>
<protein>
    <submittedName>
        <fullName evidence="2">Uncharacterized protein</fullName>
    </submittedName>
</protein>
<dbReference type="EMBL" id="ML119764">
    <property type="protein sequence ID" value="RPA75409.1"/>
    <property type="molecule type" value="Genomic_DNA"/>
</dbReference>
<feature type="compositionally biased region" description="Basic residues" evidence="1">
    <location>
        <begin position="83"/>
        <end position="92"/>
    </location>
</feature>
<dbReference type="Proteomes" id="UP000275078">
    <property type="component" value="Unassembled WGS sequence"/>
</dbReference>
<organism evidence="2 3">
    <name type="scientific">Ascobolus immersus RN42</name>
    <dbReference type="NCBI Taxonomy" id="1160509"/>
    <lineage>
        <taxon>Eukaryota</taxon>
        <taxon>Fungi</taxon>
        <taxon>Dikarya</taxon>
        <taxon>Ascomycota</taxon>
        <taxon>Pezizomycotina</taxon>
        <taxon>Pezizomycetes</taxon>
        <taxon>Pezizales</taxon>
        <taxon>Ascobolaceae</taxon>
        <taxon>Ascobolus</taxon>
    </lineage>
</organism>
<gene>
    <name evidence="2" type="ORF">BJ508DRAFT_365695</name>
</gene>
<reference evidence="2 3" key="1">
    <citation type="journal article" date="2018" name="Nat. Ecol. Evol.">
        <title>Pezizomycetes genomes reveal the molecular basis of ectomycorrhizal truffle lifestyle.</title>
        <authorList>
            <person name="Murat C."/>
            <person name="Payen T."/>
            <person name="Noel B."/>
            <person name="Kuo A."/>
            <person name="Morin E."/>
            <person name="Chen J."/>
            <person name="Kohler A."/>
            <person name="Krizsan K."/>
            <person name="Balestrini R."/>
            <person name="Da Silva C."/>
            <person name="Montanini B."/>
            <person name="Hainaut M."/>
            <person name="Levati E."/>
            <person name="Barry K.W."/>
            <person name="Belfiori B."/>
            <person name="Cichocki N."/>
            <person name="Clum A."/>
            <person name="Dockter R.B."/>
            <person name="Fauchery L."/>
            <person name="Guy J."/>
            <person name="Iotti M."/>
            <person name="Le Tacon F."/>
            <person name="Lindquist E.A."/>
            <person name="Lipzen A."/>
            <person name="Malagnac F."/>
            <person name="Mello A."/>
            <person name="Molinier V."/>
            <person name="Miyauchi S."/>
            <person name="Poulain J."/>
            <person name="Riccioni C."/>
            <person name="Rubini A."/>
            <person name="Sitrit Y."/>
            <person name="Splivallo R."/>
            <person name="Traeger S."/>
            <person name="Wang M."/>
            <person name="Zifcakova L."/>
            <person name="Wipf D."/>
            <person name="Zambonelli A."/>
            <person name="Paolocci F."/>
            <person name="Nowrousian M."/>
            <person name="Ottonello S."/>
            <person name="Baldrian P."/>
            <person name="Spatafora J.W."/>
            <person name="Henrissat B."/>
            <person name="Nagy L.G."/>
            <person name="Aury J.M."/>
            <person name="Wincker P."/>
            <person name="Grigoriev I.V."/>
            <person name="Bonfante P."/>
            <person name="Martin F.M."/>
        </authorList>
    </citation>
    <scope>NUCLEOTIDE SEQUENCE [LARGE SCALE GENOMIC DNA]</scope>
    <source>
        <strain evidence="2 3">RN42</strain>
    </source>
</reference>
<name>A0A3N4HNV3_ASCIM</name>